<evidence type="ECO:0000259" key="6">
    <source>
        <dbReference type="Pfam" id="PF04116"/>
    </source>
</evidence>
<feature type="domain" description="Fatty acid hydroxylase" evidence="6">
    <location>
        <begin position="105"/>
        <end position="238"/>
    </location>
</feature>
<comment type="caution">
    <text evidence="7">The sequence shown here is derived from an EMBL/GenBank/DDBJ whole genome shotgun (WGS) entry which is preliminary data.</text>
</comment>
<feature type="transmembrane region" description="Helical" evidence="5">
    <location>
        <begin position="15"/>
        <end position="38"/>
    </location>
</feature>
<proteinExistence type="predicted"/>
<gene>
    <name evidence="7" type="ORF">LOD99_3577</name>
</gene>
<keyword evidence="3 5" id="KW-1133">Transmembrane helix</keyword>
<sequence length="254" mass="29909">MVLIEEDLTALQFTFYTFIIHEFFFFLFVSFYNIIDYFGIFPNSKIRKITRPNDQPRKLYWFTTLGFNHIIIGLPGAYSIYATYQYVGVQFSGPLPSYSTILAQFIAYAIIDDFVFYWGHRLMHLPFLYKHIHKQHHSFKRSNAIAGEYFHPIDYIISGILPIMVGTLTLRPHILVVWGWLVLRIWEACDGHSGYDLIFVPFRYFPFRPGAQVHDFHHSQNAGNYGSLTSLWDWLCGTDLSYKDYIARQNIKVE</sequence>
<evidence type="ECO:0000256" key="3">
    <source>
        <dbReference type="ARBA" id="ARBA00022989"/>
    </source>
</evidence>
<dbReference type="Proteomes" id="UP001165289">
    <property type="component" value="Unassembled WGS sequence"/>
</dbReference>
<evidence type="ECO:0000256" key="4">
    <source>
        <dbReference type="ARBA" id="ARBA00023136"/>
    </source>
</evidence>
<dbReference type="GO" id="GO:0005506">
    <property type="term" value="F:iron ion binding"/>
    <property type="evidence" value="ECO:0007669"/>
    <property type="project" value="InterPro"/>
</dbReference>
<dbReference type="GO" id="GO:0016020">
    <property type="term" value="C:membrane"/>
    <property type="evidence" value="ECO:0007669"/>
    <property type="project" value="UniProtKB-SubCell"/>
</dbReference>
<keyword evidence="7" id="KW-0560">Oxidoreductase</keyword>
<evidence type="ECO:0000256" key="1">
    <source>
        <dbReference type="ARBA" id="ARBA00004370"/>
    </source>
</evidence>
<dbReference type="Pfam" id="PF04116">
    <property type="entry name" value="FA_hydroxylase"/>
    <property type="match status" value="1"/>
</dbReference>
<evidence type="ECO:0000256" key="2">
    <source>
        <dbReference type="ARBA" id="ARBA00022692"/>
    </source>
</evidence>
<organism evidence="7 8">
    <name type="scientific">Oopsacas minuta</name>
    <dbReference type="NCBI Taxonomy" id="111878"/>
    <lineage>
        <taxon>Eukaryota</taxon>
        <taxon>Metazoa</taxon>
        <taxon>Porifera</taxon>
        <taxon>Hexactinellida</taxon>
        <taxon>Hexasterophora</taxon>
        <taxon>Lyssacinosida</taxon>
        <taxon>Leucopsacidae</taxon>
        <taxon>Oopsacas</taxon>
    </lineage>
</organism>
<keyword evidence="7" id="KW-0503">Monooxygenase</keyword>
<comment type="subcellular location">
    <subcellularLocation>
        <location evidence="1">Membrane</location>
    </subcellularLocation>
</comment>
<dbReference type="AlphaFoldDB" id="A0AAV7JWL9"/>
<keyword evidence="2 5" id="KW-0812">Transmembrane</keyword>
<evidence type="ECO:0000256" key="5">
    <source>
        <dbReference type="SAM" id="Phobius"/>
    </source>
</evidence>
<protein>
    <submittedName>
        <fullName evidence="7">Methylsterol monooxygenase 1-like</fullName>
    </submittedName>
</protein>
<keyword evidence="8" id="KW-1185">Reference proteome</keyword>
<evidence type="ECO:0000313" key="7">
    <source>
        <dbReference type="EMBL" id="KAI6653357.1"/>
    </source>
</evidence>
<name>A0AAV7JWL9_9METZ</name>
<reference evidence="7 8" key="1">
    <citation type="journal article" date="2023" name="BMC Biol.">
        <title>The compact genome of the sponge Oopsacas minuta (Hexactinellida) is lacking key metazoan core genes.</title>
        <authorList>
            <person name="Santini S."/>
            <person name="Schenkelaars Q."/>
            <person name="Jourda C."/>
            <person name="Duchesne M."/>
            <person name="Belahbib H."/>
            <person name="Rocher C."/>
            <person name="Selva M."/>
            <person name="Riesgo A."/>
            <person name="Vervoort M."/>
            <person name="Leys S.P."/>
            <person name="Kodjabachian L."/>
            <person name="Le Bivic A."/>
            <person name="Borchiellini C."/>
            <person name="Claverie J.M."/>
            <person name="Renard E."/>
        </authorList>
    </citation>
    <scope>NUCLEOTIDE SEQUENCE [LARGE SCALE GENOMIC DNA]</scope>
    <source>
        <strain evidence="7">SPO-2</strain>
    </source>
</reference>
<keyword evidence="4 5" id="KW-0472">Membrane</keyword>
<dbReference type="GO" id="GO:0008610">
    <property type="term" value="P:lipid biosynthetic process"/>
    <property type="evidence" value="ECO:0007669"/>
    <property type="project" value="InterPro"/>
</dbReference>
<dbReference type="PANTHER" id="PTHR11863">
    <property type="entry name" value="STEROL DESATURASE"/>
    <property type="match status" value="1"/>
</dbReference>
<dbReference type="InterPro" id="IPR006694">
    <property type="entry name" value="Fatty_acid_hydroxylase"/>
</dbReference>
<dbReference type="InterPro" id="IPR050307">
    <property type="entry name" value="Sterol_Desaturase_Related"/>
</dbReference>
<feature type="transmembrane region" description="Helical" evidence="5">
    <location>
        <begin position="59"/>
        <end position="81"/>
    </location>
</feature>
<feature type="transmembrane region" description="Helical" evidence="5">
    <location>
        <begin position="101"/>
        <end position="119"/>
    </location>
</feature>
<dbReference type="EMBL" id="JAKMXF010000277">
    <property type="protein sequence ID" value="KAI6653357.1"/>
    <property type="molecule type" value="Genomic_DNA"/>
</dbReference>
<dbReference type="GO" id="GO:0004497">
    <property type="term" value="F:monooxygenase activity"/>
    <property type="evidence" value="ECO:0007669"/>
    <property type="project" value="UniProtKB-KW"/>
</dbReference>
<accession>A0AAV7JWL9</accession>
<evidence type="ECO:0000313" key="8">
    <source>
        <dbReference type="Proteomes" id="UP001165289"/>
    </source>
</evidence>